<accession>A0A365PCZ4</accession>
<dbReference type="SUPFAM" id="SSF55729">
    <property type="entry name" value="Acyl-CoA N-acyltransferases (Nat)"/>
    <property type="match status" value="1"/>
</dbReference>
<evidence type="ECO:0000313" key="2">
    <source>
        <dbReference type="EMBL" id="RBA39773.1"/>
    </source>
</evidence>
<dbReference type="Proteomes" id="UP000252187">
    <property type="component" value="Unassembled WGS sequence"/>
</dbReference>
<gene>
    <name evidence="2" type="ORF">DQ226_02465</name>
</gene>
<dbReference type="InterPro" id="IPR016181">
    <property type="entry name" value="Acyl_CoA_acyltransferase"/>
</dbReference>
<feature type="compositionally biased region" description="Polar residues" evidence="1">
    <location>
        <begin position="57"/>
        <end position="70"/>
    </location>
</feature>
<feature type="region of interest" description="Disordered" evidence="1">
    <location>
        <begin position="55"/>
        <end position="74"/>
    </location>
</feature>
<reference evidence="2 3" key="1">
    <citation type="submission" date="2018-06" db="EMBL/GenBank/DDBJ databases">
        <title>Whole genome sequencing of four bacterial strains from South Shetland trench revealing bio-synthetic gene clusters.</title>
        <authorList>
            <person name="Abdel-Mageed W.M."/>
            <person name="Lehri B."/>
            <person name="Jarmusch S.A."/>
            <person name="Miranda K."/>
            <person name="Goodfellow M."/>
            <person name="Jaspars M."/>
            <person name="Karlyshev A.V."/>
        </authorList>
    </citation>
    <scope>NUCLEOTIDE SEQUENCE [LARGE SCALE GENOMIC DNA]</scope>
    <source>
        <strain evidence="2 3">SST1</strain>
    </source>
</reference>
<dbReference type="AlphaFoldDB" id="A0A365PCZ4"/>
<comment type="caution">
    <text evidence="2">The sequence shown here is derived from an EMBL/GenBank/DDBJ whole genome shotgun (WGS) entry which is preliminary data.</text>
</comment>
<evidence type="ECO:0000313" key="3">
    <source>
        <dbReference type="Proteomes" id="UP000252187"/>
    </source>
</evidence>
<proteinExistence type="predicted"/>
<dbReference type="EMBL" id="QNTT01000004">
    <property type="protein sequence ID" value="RBA39773.1"/>
    <property type="molecule type" value="Genomic_DNA"/>
</dbReference>
<sequence length="195" mass="21043">MSSNVIEAAAGRRQEIFAAISSASGTDDAVKAVSHLLAVSTDEAREVLRAPLESFVGGTTEQPEASNPSSFALHPFRDSDEHNALYKARSTDASSATGGEWDEARTEQERREGLKRIDAESAMWFVAVDGARGTQVGLVFGEQVNDGDVDVAIWIHPEERKKGYGLMALKESRRELAAFFPGKHVIVRAPMAGGK</sequence>
<dbReference type="Gene3D" id="3.40.630.30">
    <property type="match status" value="1"/>
</dbReference>
<evidence type="ECO:0000256" key="1">
    <source>
        <dbReference type="SAM" id="MobiDB-lite"/>
    </source>
</evidence>
<protein>
    <submittedName>
        <fullName evidence="2">N-acetyltransferase</fullName>
    </submittedName>
</protein>
<name>A0A365PCZ4_9ACTN</name>
<organism evidence="2 3">
    <name type="scientific">Dietzia maris</name>
    <dbReference type="NCBI Taxonomy" id="37915"/>
    <lineage>
        <taxon>Bacteria</taxon>
        <taxon>Bacillati</taxon>
        <taxon>Actinomycetota</taxon>
        <taxon>Actinomycetes</taxon>
        <taxon>Mycobacteriales</taxon>
        <taxon>Dietziaceae</taxon>
        <taxon>Dietzia</taxon>
    </lineage>
</organism>
<dbReference type="GO" id="GO:0016740">
    <property type="term" value="F:transferase activity"/>
    <property type="evidence" value="ECO:0007669"/>
    <property type="project" value="UniProtKB-KW"/>
</dbReference>
<feature type="region of interest" description="Disordered" evidence="1">
    <location>
        <begin position="88"/>
        <end position="109"/>
    </location>
</feature>
<keyword evidence="2" id="KW-0808">Transferase</keyword>